<comment type="caution">
    <text evidence="1">The sequence shown here is derived from an EMBL/GenBank/DDBJ whole genome shotgun (WGS) entry which is preliminary data.</text>
</comment>
<dbReference type="AlphaFoldDB" id="A0A1Q6DSR4"/>
<dbReference type="EMBL" id="MSDW01000002">
    <property type="protein sequence ID" value="OKY77415.1"/>
    <property type="molecule type" value="Genomic_DNA"/>
</dbReference>
<evidence type="ECO:0000313" key="2">
    <source>
        <dbReference type="Proteomes" id="UP000185744"/>
    </source>
</evidence>
<reference evidence="1" key="1">
    <citation type="submission" date="2016-12" db="EMBL/GenBank/DDBJ databases">
        <title>Discovery of methanogenic haloarchaea.</title>
        <authorList>
            <person name="Sorokin D.Y."/>
            <person name="Makarova K.S."/>
            <person name="Abbas B."/>
            <person name="Ferrer M."/>
            <person name="Golyshin P.N."/>
        </authorList>
    </citation>
    <scope>NUCLEOTIDE SEQUENCE [LARGE SCALE GENOMIC DNA]</scope>
    <source>
        <strain evidence="1">HMET1</strain>
    </source>
</reference>
<organism evidence="1 2">
    <name type="scientific">Methanohalarchaeum thermophilum</name>
    <dbReference type="NCBI Taxonomy" id="1903181"/>
    <lineage>
        <taxon>Archaea</taxon>
        <taxon>Methanobacteriati</taxon>
        <taxon>Methanobacteriota</taxon>
        <taxon>Methanonatronarchaeia</taxon>
        <taxon>Methanonatronarchaeales</taxon>
        <taxon>Methanonatronarchaeaceae</taxon>
        <taxon>Candidatus Methanohalarchaeum</taxon>
    </lineage>
</organism>
<keyword evidence="2" id="KW-1185">Reference proteome</keyword>
<dbReference type="InParanoid" id="A0A1Q6DSR4"/>
<dbReference type="STRING" id="1903181.BTN85_2065"/>
<sequence>MIGSIVFEGFWFGKKSFFGVGFCFRQFYLTSVRFIKQMFDKKQNKINAIPIQEPKKKLPHQRTSPKNRLFTLNRLKISQLPLPKSEI</sequence>
<accession>A0A1Q6DSR4</accession>
<proteinExistence type="predicted"/>
<dbReference type="Proteomes" id="UP000185744">
    <property type="component" value="Unassembled WGS sequence"/>
</dbReference>
<gene>
    <name evidence="1" type="ORF">BTN85_2065</name>
</gene>
<evidence type="ECO:0000313" key="1">
    <source>
        <dbReference type="EMBL" id="OKY77415.1"/>
    </source>
</evidence>
<protein>
    <submittedName>
        <fullName evidence="1">Uncharacterized protein</fullName>
    </submittedName>
</protein>
<name>A0A1Q6DSR4_METT1</name>